<dbReference type="Gene3D" id="1.20.120.910">
    <property type="entry name" value="DksA, coiled-coil domain"/>
    <property type="match status" value="1"/>
</dbReference>
<accession>A0A235B2V4</accession>
<dbReference type="PANTHER" id="PTHR33823">
    <property type="entry name" value="RNA POLYMERASE-BINDING TRANSCRIPTION FACTOR DKSA-RELATED"/>
    <property type="match status" value="1"/>
</dbReference>
<dbReference type="PANTHER" id="PTHR33823:SF4">
    <property type="entry name" value="GENERAL STRESS PROTEIN 16O"/>
    <property type="match status" value="1"/>
</dbReference>
<keyword evidence="8" id="KW-1185">Reference proteome</keyword>
<evidence type="ECO:0000313" key="8">
    <source>
        <dbReference type="Proteomes" id="UP000215459"/>
    </source>
</evidence>
<dbReference type="AlphaFoldDB" id="A0A235B2V4"/>
<dbReference type="RefSeq" id="WP_094265447.1">
    <property type="nucleotide sequence ID" value="NZ_NOWF01000010.1"/>
</dbReference>
<feature type="region of interest" description="Disordered" evidence="5">
    <location>
        <begin position="1"/>
        <end position="47"/>
    </location>
</feature>
<organism evidence="7 8">
    <name type="scientific">Paludifilum halophilum</name>
    <dbReference type="NCBI Taxonomy" id="1642702"/>
    <lineage>
        <taxon>Bacteria</taxon>
        <taxon>Bacillati</taxon>
        <taxon>Bacillota</taxon>
        <taxon>Bacilli</taxon>
        <taxon>Bacillales</taxon>
        <taxon>Thermoactinomycetaceae</taxon>
        <taxon>Paludifilum</taxon>
    </lineage>
</organism>
<evidence type="ECO:0000256" key="2">
    <source>
        <dbReference type="ARBA" id="ARBA00022771"/>
    </source>
</evidence>
<evidence type="ECO:0000256" key="3">
    <source>
        <dbReference type="ARBA" id="ARBA00022833"/>
    </source>
</evidence>
<feature type="compositionally biased region" description="Basic and acidic residues" evidence="5">
    <location>
        <begin position="214"/>
        <end position="224"/>
    </location>
</feature>
<keyword evidence="3" id="KW-0862">Zinc</keyword>
<dbReference type="InterPro" id="IPR014240">
    <property type="entry name" value="YteA"/>
</dbReference>
<dbReference type="NCBIfam" id="TIGR02890">
    <property type="entry name" value="bacill_yteA"/>
    <property type="match status" value="1"/>
</dbReference>
<dbReference type="PROSITE" id="PS51128">
    <property type="entry name" value="ZF_DKSA_2"/>
    <property type="match status" value="1"/>
</dbReference>
<feature type="domain" description="Zinc finger DksA/TraR C4-type" evidence="6">
    <location>
        <begin position="87"/>
        <end position="115"/>
    </location>
</feature>
<dbReference type="Proteomes" id="UP000215459">
    <property type="component" value="Unassembled WGS sequence"/>
</dbReference>
<evidence type="ECO:0000259" key="6">
    <source>
        <dbReference type="Pfam" id="PF01258"/>
    </source>
</evidence>
<feature type="compositionally biased region" description="Basic and acidic residues" evidence="5">
    <location>
        <begin position="23"/>
        <end position="36"/>
    </location>
</feature>
<name>A0A235B2V4_9BACL</name>
<feature type="zinc finger region" description="dksA C4-type" evidence="4">
    <location>
        <begin position="92"/>
        <end position="116"/>
    </location>
</feature>
<proteinExistence type="predicted"/>
<evidence type="ECO:0000256" key="4">
    <source>
        <dbReference type="PROSITE-ProRule" id="PRU00510"/>
    </source>
</evidence>
<keyword evidence="2" id="KW-0863">Zinc-finger</keyword>
<evidence type="ECO:0000313" key="7">
    <source>
        <dbReference type="EMBL" id="OYD06638.1"/>
    </source>
</evidence>
<evidence type="ECO:0000256" key="1">
    <source>
        <dbReference type="ARBA" id="ARBA00022723"/>
    </source>
</evidence>
<dbReference type="InterPro" id="IPR000962">
    <property type="entry name" value="Znf_DskA_TraR"/>
</dbReference>
<dbReference type="OrthoDB" id="9811543at2"/>
<sequence>MTEEERAQLQNKLESKRRRLKRKLEGNRHYGMEEGMNRSIGELSGYDNHPADIGTELYERGKDLALNEEDEEQLEEVEMALARMDTGEYGTCVVCDKEIPLERLEAVPETAYCVEHQRDRDISNRRPVEEDLLNPPYGEPFNDRKGKNFYDGEDAWQDVERYGTSNPPDYFREGTDYNDLTIDQNERRGYVDDMEAIALADRDGRPQDPIPEVTRNDAYRRKQEEEDEDPTD</sequence>
<dbReference type="SUPFAM" id="SSF109635">
    <property type="entry name" value="DnaK suppressor protein DksA, alpha-hairpin domain"/>
    <property type="match status" value="1"/>
</dbReference>
<keyword evidence="1" id="KW-0479">Metal-binding</keyword>
<dbReference type="GO" id="GO:0008270">
    <property type="term" value="F:zinc ion binding"/>
    <property type="evidence" value="ECO:0007669"/>
    <property type="project" value="UniProtKB-KW"/>
</dbReference>
<dbReference type="InterPro" id="IPR037187">
    <property type="entry name" value="DnaK_N"/>
</dbReference>
<reference evidence="7 8" key="1">
    <citation type="submission" date="2017-07" db="EMBL/GenBank/DDBJ databases">
        <title>The genome sequence of Paludifilum halophilum highlights mechanisms for microbial adaptation to high salt environemnts.</title>
        <authorList>
            <person name="Belbahri L."/>
        </authorList>
    </citation>
    <scope>NUCLEOTIDE SEQUENCE [LARGE SCALE GENOMIC DNA]</scope>
    <source>
        <strain evidence="7 8">DSM 102817</strain>
    </source>
</reference>
<feature type="region of interest" description="Disordered" evidence="5">
    <location>
        <begin position="198"/>
        <end position="232"/>
    </location>
</feature>
<gene>
    <name evidence="7" type="ORF">CHM34_15125</name>
</gene>
<feature type="region of interest" description="Disordered" evidence="5">
    <location>
        <begin position="163"/>
        <end position="186"/>
    </location>
</feature>
<dbReference type="SUPFAM" id="SSF57716">
    <property type="entry name" value="Glucocorticoid receptor-like (DNA-binding domain)"/>
    <property type="match status" value="1"/>
</dbReference>
<feature type="region of interest" description="Disordered" evidence="5">
    <location>
        <begin position="124"/>
        <end position="150"/>
    </location>
</feature>
<protein>
    <recommendedName>
        <fullName evidence="6">Zinc finger DksA/TraR C4-type domain-containing protein</fullName>
    </recommendedName>
</protein>
<evidence type="ECO:0000256" key="5">
    <source>
        <dbReference type="SAM" id="MobiDB-lite"/>
    </source>
</evidence>
<dbReference type="Pfam" id="PF01258">
    <property type="entry name" value="zf-dskA_traR"/>
    <property type="match status" value="1"/>
</dbReference>
<feature type="compositionally biased region" description="Basic and acidic residues" evidence="5">
    <location>
        <begin position="141"/>
        <end position="150"/>
    </location>
</feature>
<comment type="caution">
    <text evidence="7">The sequence shown here is derived from an EMBL/GenBank/DDBJ whole genome shotgun (WGS) entry which is preliminary data.</text>
</comment>
<dbReference type="EMBL" id="NOWF01000010">
    <property type="protein sequence ID" value="OYD06638.1"/>
    <property type="molecule type" value="Genomic_DNA"/>
</dbReference>